<dbReference type="InterPro" id="IPR039271">
    <property type="entry name" value="Kiwellin-like"/>
</dbReference>
<evidence type="ECO:0000256" key="3">
    <source>
        <dbReference type="ARBA" id="ARBA00022729"/>
    </source>
</evidence>
<comment type="subcellular location">
    <subcellularLocation>
        <location evidence="1">Secreted</location>
    </subcellularLocation>
</comment>
<dbReference type="PANTHER" id="PTHR33191">
    <property type="entry name" value="RIPENING-RELATED PROTEIN 2-RELATED"/>
    <property type="match status" value="1"/>
</dbReference>
<gene>
    <name evidence="5" type="ORF">Prudu_016264</name>
</gene>
<protein>
    <submittedName>
        <fullName evidence="5">Uncharacterized protein</fullName>
    </submittedName>
</protein>
<keyword evidence="2" id="KW-0964">Secreted</keyword>
<keyword evidence="3" id="KW-0732">Signal</keyword>
<evidence type="ECO:0000256" key="1">
    <source>
        <dbReference type="ARBA" id="ARBA00004613"/>
    </source>
</evidence>
<dbReference type="GO" id="GO:0005576">
    <property type="term" value="C:extracellular region"/>
    <property type="evidence" value="ECO:0007669"/>
    <property type="project" value="UniProtKB-SubCell"/>
</dbReference>
<dbReference type="EMBL" id="AP019302">
    <property type="protein sequence ID" value="BBH04995.1"/>
    <property type="molecule type" value="Genomic_DNA"/>
</dbReference>
<dbReference type="PANTHER" id="PTHR33191:SF9">
    <property type="entry name" value="RIPENING-RELATED PROTEIN 2-RELATED"/>
    <property type="match status" value="1"/>
</dbReference>
<proteinExistence type="predicted"/>
<feature type="compositionally biased region" description="Polar residues" evidence="4">
    <location>
        <begin position="1"/>
        <end position="14"/>
    </location>
</feature>
<dbReference type="AlphaFoldDB" id="A0A4Y1RLL8"/>
<feature type="region of interest" description="Disordered" evidence="4">
    <location>
        <begin position="1"/>
        <end position="26"/>
    </location>
</feature>
<dbReference type="Pfam" id="PF24300">
    <property type="entry name" value="KWL1"/>
    <property type="match status" value="1"/>
</dbReference>
<accession>A0A4Y1RLL8</accession>
<organism evidence="5">
    <name type="scientific">Prunus dulcis</name>
    <name type="common">Almond</name>
    <name type="synonym">Amygdalus dulcis</name>
    <dbReference type="NCBI Taxonomy" id="3755"/>
    <lineage>
        <taxon>Eukaryota</taxon>
        <taxon>Viridiplantae</taxon>
        <taxon>Streptophyta</taxon>
        <taxon>Embryophyta</taxon>
        <taxon>Tracheophyta</taxon>
        <taxon>Spermatophyta</taxon>
        <taxon>Magnoliopsida</taxon>
        <taxon>eudicotyledons</taxon>
        <taxon>Gunneridae</taxon>
        <taxon>Pentapetalae</taxon>
        <taxon>rosids</taxon>
        <taxon>fabids</taxon>
        <taxon>Rosales</taxon>
        <taxon>Rosaceae</taxon>
        <taxon>Amygdaloideae</taxon>
        <taxon>Amygdaleae</taxon>
        <taxon>Prunus</taxon>
    </lineage>
</organism>
<evidence type="ECO:0000256" key="2">
    <source>
        <dbReference type="ARBA" id="ARBA00022525"/>
    </source>
</evidence>
<sequence>MPPTSAKLTLNNFSKGGEGGAPSECDNQFHDNTERVVALSTGWFSNKARSIIITAVSNGMSVEAKVVTNVIHSMDVMKSMEICRRVRTISLTALWLFGRLCRSTQSLVN</sequence>
<name>A0A4Y1RLL8_PRUDU</name>
<evidence type="ECO:0000256" key="4">
    <source>
        <dbReference type="SAM" id="MobiDB-lite"/>
    </source>
</evidence>
<reference evidence="5" key="1">
    <citation type="journal article" date="2019" name="Science">
        <title>Mutation of a bHLH transcription factor allowed almond domestication.</title>
        <authorList>
            <person name="Sanchez-Perez R."/>
            <person name="Pavan S."/>
            <person name="Mazzeo R."/>
            <person name="Moldovan C."/>
            <person name="Aiese Cigliano R."/>
            <person name="Del Cueto J."/>
            <person name="Ricciardi F."/>
            <person name="Lotti C."/>
            <person name="Ricciardi L."/>
            <person name="Dicenta F."/>
            <person name="Lopez-Marques R.L."/>
            <person name="Lindberg Moller B."/>
        </authorList>
    </citation>
    <scope>NUCLEOTIDE SEQUENCE</scope>
</reference>
<evidence type="ECO:0000313" key="5">
    <source>
        <dbReference type="EMBL" id="BBH04995.1"/>
    </source>
</evidence>